<evidence type="ECO:0000256" key="1">
    <source>
        <dbReference type="SAM" id="Phobius"/>
    </source>
</evidence>
<evidence type="ECO:0000313" key="2">
    <source>
        <dbReference type="EMBL" id="GAI65652.1"/>
    </source>
</evidence>
<sequence length="49" mass="5644">FFMEVLAITTNPAYWYPGSLWLVNSLIDSILFHILFAVRAPIYSRLLGI</sequence>
<name>X1QAZ6_9ZZZZ</name>
<reference evidence="2" key="1">
    <citation type="journal article" date="2014" name="Front. Microbiol.">
        <title>High frequency of phylogenetically diverse reductive dehalogenase-homologous genes in deep subseafloor sedimentary metagenomes.</title>
        <authorList>
            <person name="Kawai M."/>
            <person name="Futagami T."/>
            <person name="Toyoda A."/>
            <person name="Takaki Y."/>
            <person name="Nishi S."/>
            <person name="Hori S."/>
            <person name="Arai W."/>
            <person name="Tsubouchi T."/>
            <person name="Morono Y."/>
            <person name="Uchiyama I."/>
            <person name="Ito T."/>
            <person name="Fujiyama A."/>
            <person name="Inagaki F."/>
            <person name="Takami H."/>
        </authorList>
    </citation>
    <scope>NUCLEOTIDE SEQUENCE</scope>
    <source>
        <strain evidence="2">Expedition CK06-06</strain>
    </source>
</reference>
<feature type="non-terminal residue" evidence="2">
    <location>
        <position position="1"/>
    </location>
</feature>
<accession>X1QAZ6</accession>
<keyword evidence="1" id="KW-0472">Membrane</keyword>
<feature type="transmembrane region" description="Helical" evidence="1">
    <location>
        <begin position="20"/>
        <end position="38"/>
    </location>
</feature>
<proteinExistence type="predicted"/>
<keyword evidence="1" id="KW-0812">Transmembrane</keyword>
<keyword evidence="1" id="KW-1133">Transmembrane helix</keyword>
<gene>
    <name evidence="2" type="ORF">S06H3_65109</name>
</gene>
<organism evidence="2">
    <name type="scientific">marine sediment metagenome</name>
    <dbReference type="NCBI Taxonomy" id="412755"/>
    <lineage>
        <taxon>unclassified sequences</taxon>
        <taxon>metagenomes</taxon>
        <taxon>ecological metagenomes</taxon>
    </lineage>
</organism>
<dbReference type="AlphaFoldDB" id="X1QAZ6"/>
<protein>
    <submittedName>
        <fullName evidence="2">Uncharacterized protein</fullName>
    </submittedName>
</protein>
<comment type="caution">
    <text evidence="2">The sequence shown here is derived from an EMBL/GenBank/DDBJ whole genome shotgun (WGS) entry which is preliminary data.</text>
</comment>
<dbReference type="EMBL" id="BARV01043720">
    <property type="protein sequence ID" value="GAI65652.1"/>
    <property type="molecule type" value="Genomic_DNA"/>
</dbReference>